<reference evidence="2 3" key="1">
    <citation type="submission" date="2021-06" db="EMBL/GenBank/DDBJ databases">
        <title>Caerostris extrusa draft genome.</title>
        <authorList>
            <person name="Kono N."/>
            <person name="Arakawa K."/>
        </authorList>
    </citation>
    <scope>NUCLEOTIDE SEQUENCE [LARGE SCALE GENOMIC DNA]</scope>
</reference>
<evidence type="ECO:0000313" key="3">
    <source>
        <dbReference type="Proteomes" id="UP001054945"/>
    </source>
</evidence>
<dbReference type="InterPro" id="IPR013602">
    <property type="entry name" value="Dynein_heavy_linker"/>
</dbReference>
<dbReference type="Gene3D" id="3.20.180.20">
    <property type="entry name" value="Dynein heavy chain, N-terminal domain 2"/>
    <property type="match status" value="1"/>
</dbReference>
<dbReference type="PANTHER" id="PTHR45703">
    <property type="entry name" value="DYNEIN HEAVY CHAIN"/>
    <property type="match status" value="1"/>
</dbReference>
<dbReference type="GO" id="GO:0030286">
    <property type="term" value="C:dynein complex"/>
    <property type="evidence" value="ECO:0007669"/>
    <property type="project" value="InterPro"/>
</dbReference>
<dbReference type="EMBL" id="BPLR01009244">
    <property type="protein sequence ID" value="GIY30539.1"/>
    <property type="molecule type" value="Genomic_DNA"/>
</dbReference>
<dbReference type="GO" id="GO:0045505">
    <property type="term" value="F:dynein intermediate chain binding"/>
    <property type="evidence" value="ECO:0007669"/>
    <property type="project" value="InterPro"/>
</dbReference>
<dbReference type="InterPro" id="IPR026983">
    <property type="entry name" value="DHC"/>
</dbReference>
<dbReference type="Gene3D" id="1.20.140.100">
    <property type="entry name" value="Dynein heavy chain, N-terminal domain 2"/>
    <property type="match status" value="1"/>
</dbReference>
<keyword evidence="3" id="KW-1185">Reference proteome</keyword>
<dbReference type="PANTHER" id="PTHR45703:SF22">
    <property type="entry name" value="DYNEIN CYTOPLASMIC 2 HEAVY CHAIN 1"/>
    <property type="match status" value="1"/>
</dbReference>
<gene>
    <name evidence="2" type="primary">DYNC2H1</name>
    <name evidence="2" type="ORF">CEXT_669541</name>
</gene>
<proteinExistence type="predicted"/>
<dbReference type="Gene3D" id="1.20.58.1120">
    <property type="match status" value="1"/>
</dbReference>
<feature type="domain" description="Dynein heavy chain linker" evidence="1">
    <location>
        <begin position="274"/>
        <end position="394"/>
    </location>
</feature>
<protein>
    <submittedName>
        <fullName evidence="2">Cytoplasmic dynein 2 heavy chain 1</fullName>
    </submittedName>
</protein>
<dbReference type="GO" id="GO:0051959">
    <property type="term" value="F:dynein light intermediate chain binding"/>
    <property type="evidence" value="ECO:0007669"/>
    <property type="project" value="InterPro"/>
</dbReference>
<evidence type="ECO:0000313" key="2">
    <source>
        <dbReference type="EMBL" id="GIY30539.1"/>
    </source>
</evidence>
<dbReference type="FunFam" id="3.20.180.20:FF:000002">
    <property type="entry name" value="Cytoplasmic dynein heavy chain 1"/>
    <property type="match status" value="1"/>
</dbReference>
<name>A0AAV4SB51_CAEEX</name>
<dbReference type="InterPro" id="IPR042222">
    <property type="entry name" value="Dynein_2_N"/>
</dbReference>
<dbReference type="InterPro" id="IPR042228">
    <property type="entry name" value="Dynein_linker_3"/>
</dbReference>
<dbReference type="Pfam" id="PF08393">
    <property type="entry name" value="DHC_N2"/>
    <property type="match status" value="2"/>
</dbReference>
<feature type="domain" description="Dynein heavy chain linker" evidence="1">
    <location>
        <begin position="396"/>
        <end position="492"/>
    </location>
</feature>
<accession>A0AAV4SB51</accession>
<evidence type="ECO:0000259" key="1">
    <source>
        <dbReference type="Pfam" id="PF08393"/>
    </source>
</evidence>
<comment type="caution">
    <text evidence="2">The sequence shown here is derived from an EMBL/GenBank/DDBJ whole genome shotgun (WGS) entry which is preliminary data.</text>
</comment>
<organism evidence="2 3">
    <name type="scientific">Caerostris extrusa</name>
    <name type="common">Bark spider</name>
    <name type="synonym">Caerostris bankana</name>
    <dbReference type="NCBI Taxonomy" id="172846"/>
    <lineage>
        <taxon>Eukaryota</taxon>
        <taxon>Metazoa</taxon>
        <taxon>Ecdysozoa</taxon>
        <taxon>Arthropoda</taxon>
        <taxon>Chelicerata</taxon>
        <taxon>Arachnida</taxon>
        <taxon>Araneae</taxon>
        <taxon>Araneomorphae</taxon>
        <taxon>Entelegynae</taxon>
        <taxon>Araneoidea</taxon>
        <taxon>Araneidae</taxon>
        <taxon>Caerostris</taxon>
    </lineage>
</organism>
<dbReference type="Proteomes" id="UP001054945">
    <property type="component" value="Unassembled WGS sequence"/>
</dbReference>
<dbReference type="GO" id="GO:0007018">
    <property type="term" value="P:microtubule-based movement"/>
    <property type="evidence" value="ECO:0007669"/>
    <property type="project" value="InterPro"/>
</dbReference>
<dbReference type="AlphaFoldDB" id="A0AAV4SB51"/>
<sequence length="586" mass="68403">MEDFVSQHCVTTEDWKRNFKSIKAKSQEFSKMTLDEEKFDCIVVSYAPTKAYVDYLISELESTMIRCLQKSVSTSMKSVQEFLNDATDTLTRHPESIEDISVAKKKHEEFLHRRGQMDILKTTVSSHLKSYLLEEERFAARWHQLKPRSDVEIQSSSQIQDIVNFLKEKRTEFDTLSESNRKLLDIRHFNLPEPNFLIEELKHDIEKTEEIWLTYDKFHSDLQEFSKEEWIVFRNKIHLFETFLNDWMDKFRGDDSSTDSTSVSVRLHQDDIMSYLNLNDRAQGEVTIREALNELDLWGAKARFSLTEHVDSSGNTIALIKEWKDLLNKVGENQCLVQSLKDTAFYEHFKDRASIWDSRLTLLDQSLHQLNLIQRKWVYLEPIFGRGSLPSERTRKKRSMFPRFYFLGDEDLLEILGQSTKATVIQSHLKKLFAGIHHVQFHESMTSILAIVSAENEVVQLQKPIHISPEIEVWLKALANEMQRTLQILLIQCLDLSKQSEQSINPLQFPAQILCLSEQILFAERCEEAISRNSLPTYLKELESQLDAYTNANMSASREVPLLRLKLKALILDTIYNISVVKWPID</sequence>